<protein>
    <submittedName>
        <fullName evidence="1">Uncharacterized protein</fullName>
    </submittedName>
</protein>
<evidence type="ECO:0000313" key="2">
    <source>
        <dbReference type="Proteomes" id="UP000006882"/>
    </source>
</evidence>
<accession>A0A251PXK7</accession>
<dbReference type="EMBL" id="CM007653">
    <property type="protein sequence ID" value="ONI16309.1"/>
    <property type="molecule type" value="Genomic_DNA"/>
</dbReference>
<dbReference type="Gramene" id="ONI16309">
    <property type="protein sequence ID" value="ONI16309"/>
    <property type="gene ID" value="PRUPE_3G091000"/>
</dbReference>
<evidence type="ECO:0000313" key="1">
    <source>
        <dbReference type="EMBL" id="ONI16309.1"/>
    </source>
</evidence>
<organism evidence="1 2">
    <name type="scientific">Prunus persica</name>
    <name type="common">Peach</name>
    <name type="synonym">Amygdalus persica</name>
    <dbReference type="NCBI Taxonomy" id="3760"/>
    <lineage>
        <taxon>Eukaryota</taxon>
        <taxon>Viridiplantae</taxon>
        <taxon>Streptophyta</taxon>
        <taxon>Embryophyta</taxon>
        <taxon>Tracheophyta</taxon>
        <taxon>Spermatophyta</taxon>
        <taxon>Magnoliopsida</taxon>
        <taxon>eudicotyledons</taxon>
        <taxon>Gunneridae</taxon>
        <taxon>Pentapetalae</taxon>
        <taxon>rosids</taxon>
        <taxon>fabids</taxon>
        <taxon>Rosales</taxon>
        <taxon>Rosaceae</taxon>
        <taxon>Amygdaloideae</taxon>
        <taxon>Amygdaleae</taxon>
        <taxon>Prunus</taxon>
    </lineage>
</organism>
<reference evidence="1 2" key="1">
    <citation type="journal article" date="2013" name="Nat. Genet.">
        <title>The high-quality draft genome of peach (Prunus persica) identifies unique patterns of genetic diversity, domestication and genome evolution.</title>
        <authorList>
            <consortium name="International Peach Genome Initiative"/>
            <person name="Verde I."/>
            <person name="Abbott A.G."/>
            <person name="Scalabrin S."/>
            <person name="Jung S."/>
            <person name="Shu S."/>
            <person name="Marroni F."/>
            <person name="Zhebentyayeva T."/>
            <person name="Dettori M.T."/>
            <person name="Grimwood J."/>
            <person name="Cattonaro F."/>
            <person name="Zuccolo A."/>
            <person name="Rossini L."/>
            <person name="Jenkins J."/>
            <person name="Vendramin E."/>
            <person name="Meisel L.A."/>
            <person name="Decroocq V."/>
            <person name="Sosinski B."/>
            <person name="Prochnik S."/>
            <person name="Mitros T."/>
            <person name="Policriti A."/>
            <person name="Cipriani G."/>
            <person name="Dondini L."/>
            <person name="Ficklin S."/>
            <person name="Goodstein D.M."/>
            <person name="Xuan P."/>
            <person name="Del Fabbro C."/>
            <person name="Aramini V."/>
            <person name="Copetti D."/>
            <person name="Gonzalez S."/>
            <person name="Horner D.S."/>
            <person name="Falchi R."/>
            <person name="Lucas S."/>
            <person name="Mica E."/>
            <person name="Maldonado J."/>
            <person name="Lazzari B."/>
            <person name="Bielenberg D."/>
            <person name="Pirona R."/>
            <person name="Miculan M."/>
            <person name="Barakat A."/>
            <person name="Testolin R."/>
            <person name="Stella A."/>
            <person name="Tartarini S."/>
            <person name="Tonutti P."/>
            <person name="Arus P."/>
            <person name="Orellana A."/>
            <person name="Wells C."/>
            <person name="Main D."/>
            <person name="Vizzotto G."/>
            <person name="Silva H."/>
            <person name="Salamini F."/>
            <person name="Schmutz J."/>
            <person name="Morgante M."/>
            <person name="Rokhsar D.S."/>
        </authorList>
    </citation>
    <scope>NUCLEOTIDE SEQUENCE [LARGE SCALE GENOMIC DNA]</scope>
    <source>
        <strain evidence="2">cv. Nemared</strain>
    </source>
</reference>
<keyword evidence="2" id="KW-1185">Reference proteome</keyword>
<gene>
    <name evidence="1" type="ORF">PRUPE_3G091000</name>
</gene>
<name>A0A251PXK7_PRUPE</name>
<dbReference type="AlphaFoldDB" id="A0A251PXK7"/>
<dbReference type="Proteomes" id="UP000006882">
    <property type="component" value="Chromosome G3"/>
</dbReference>
<sequence>MHRRSGVAIEEIKNEILQFIHRSEFCSVLSMLSLQNPMMSYCHHESLDMTRSSY</sequence>
<proteinExistence type="predicted"/>